<feature type="region of interest" description="Disordered" evidence="1">
    <location>
        <begin position="256"/>
        <end position="503"/>
    </location>
</feature>
<feature type="compositionally biased region" description="Polar residues" evidence="1">
    <location>
        <begin position="1"/>
        <end position="10"/>
    </location>
</feature>
<sequence length="503" mass="56759">MSNTAPSSIPNGDVTERETQKKARRQLVNWYEEEIRPALQDRDKKTTYKNALEAWEKHVNKRTWIHHGLIGHRLERNYLEAAATYDIKGNRSKESATVGFVEQFIAAQFPEKRFVTKSQKGVVPKHGPEHQVDDFLAYTNVHFLETGLMMIEAKRHPEDKEDMTKGRMKALEKQVGEYCREWLEENKEIPFLYALTCVSTLMRVWIMKKPTRSRDMKNAKLVGLWSPDLKTWDEYKDAGLDCDADVLKTAFRQIKNNPTGSDYARTSTSETGTGDERVGGAGVGRAETRDRGTDSGDRRTRRTESRDRRASAAAKPPLPSRKENKSISEQAPQQLNALRATATSSKDPTNESAGSHQRRRSRPRREPREPIPSSSPEIPTRELPKPTRPSNRRKESDKAEDPRTSDSPRNREGKKPEDANKGKESAITTTKISRKRADSLSSRPPDSPESQRSTSSSENQRPPPRKSSKTALRTSANPGKLKLKPKDLDKNARSGKPGSGANV</sequence>
<evidence type="ECO:0000256" key="1">
    <source>
        <dbReference type="SAM" id="MobiDB-lite"/>
    </source>
</evidence>
<gene>
    <name evidence="2" type="ORF">SBOR_8693</name>
</gene>
<feature type="compositionally biased region" description="Basic and acidic residues" evidence="1">
    <location>
        <begin position="392"/>
        <end position="424"/>
    </location>
</feature>
<dbReference type="AlphaFoldDB" id="W9C4X6"/>
<feature type="compositionally biased region" description="Polar residues" evidence="1">
    <location>
        <begin position="327"/>
        <end position="355"/>
    </location>
</feature>
<feature type="compositionally biased region" description="Basic and acidic residues" evidence="1">
    <location>
        <begin position="286"/>
        <end position="310"/>
    </location>
</feature>
<feature type="compositionally biased region" description="Low complexity" evidence="1">
    <location>
        <begin position="448"/>
        <end position="457"/>
    </location>
</feature>
<keyword evidence="3" id="KW-1185">Reference proteome</keyword>
<proteinExistence type="predicted"/>
<reference evidence="2 3" key="1">
    <citation type="journal article" date="2014" name="Genome Announc.">
        <title>Draft genome sequence of Sclerotinia borealis, a psychrophilic plant pathogenic fungus.</title>
        <authorList>
            <person name="Mardanov A.V."/>
            <person name="Beletsky A.V."/>
            <person name="Kadnikov V.V."/>
            <person name="Ignatov A.N."/>
            <person name="Ravin N.V."/>
        </authorList>
    </citation>
    <scope>NUCLEOTIDE SEQUENCE [LARGE SCALE GENOMIC DNA]</scope>
    <source>
        <strain evidence="3">F-4157</strain>
    </source>
</reference>
<comment type="caution">
    <text evidence="2">The sequence shown here is derived from an EMBL/GenBank/DDBJ whole genome shotgun (WGS) entry which is preliminary data.</text>
</comment>
<evidence type="ECO:0000313" key="3">
    <source>
        <dbReference type="Proteomes" id="UP000019487"/>
    </source>
</evidence>
<dbReference type="Proteomes" id="UP000019487">
    <property type="component" value="Unassembled WGS sequence"/>
</dbReference>
<protein>
    <submittedName>
        <fullName evidence="2">Uncharacterized protein</fullName>
    </submittedName>
</protein>
<organism evidence="2 3">
    <name type="scientific">Sclerotinia borealis (strain F-4128)</name>
    <dbReference type="NCBI Taxonomy" id="1432307"/>
    <lineage>
        <taxon>Eukaryota</taxon>
        <taxon>Fungi</taxon>
        <taxon>Dikarya</taxon>
        <taxon>Ascomycota</taxon>
        <taxon>Pezizomycotina</taxon>
        <taxon>Leotiomycetes</taxon>
        <taxon>Helotiales</taxon>
        <taxon>Sclerotiniaceae</taxon>
        <taxon>Sclerotinia</taxon>
    </lineage>
</organism>
<feature type="compositionally biased region" description="Polar residues" evidence="1">
    <location>
        <begin position="256"/>
        <end position="272"/>
    </location>
</feature>
<accession>W9C4X6</accession>
<dbReference type="EMBL" id="AYSA01000562">
    <property type="protein sequence ID" value="ESZ90921.1"/>
    <property type="molecule type" value="Genomic_DNA"/>
</dbReference>
<name>W9C4X6_SCLBF</name>
<dbReference type="HOGENOM" id="CLU_542010_0_0_1"/>
<feature type="region of interest" description="Disordered" evidence="1">
    <location>
        <begin position="1"/>
        <end position="23"/>
    </location>
</feature>
<dbReference type="OrthoDB" id="3554797at2759"/>
<evidence type="ECO:0000313" key="2">
    <source>
        <dbReference type="EMBL" id="ESZ90921.1"/>
    </source>
</evidence>